<gene>
    <name evidence="2" type="ORF">MHYMCMPASI_00532</name>
</gene>
<evidence type="ECO:0000313" key="3">
    <source>
        <dbReference type="Proteomes" id="UP000837675"/>
    </source>
</evidence>
<proteinExistence type="predicted"/>
<sequence>MGFSVKNKLELYAFLKKYKKSSSIIFIILVSSLTYQLVKPPLSPVSLTQDKKIAEVL</sequence>
<dbReference type="Proteomes" id="UP000837675">
    <property type="component" value="Unassembled WGS sequence"/>
</dbReference>
<feature type="transmembrane region" description="Helical" evidence="1">
    <location>
        <begin position="21"/>
        <end position="38"/>
    </location>
</feature>
<organism evidence="2 3">
    <name type="scientific">Hyalomma marginatum</name>
    <dbReference type="NCBI Taxonomy" id="34627"/>
    <lineage>
        <taxon>Eukaryota</taxon>
        <taxon>Metazoa</taxon>
        <taxon>Ecdysozoa</taxon>
        <taxon>Arthropoda</taxon>
        <taxon>Chelicerata</taxon>
        <taxon>Arachnida</taxon>
        <taxon>Acari</taxon>
        <taxon>Parasitiformes</taxon>
        <taxon>Ixodida</taxon>
        <taxon>Ixodoidea</taxon>
        <taxon>Ixodidae</taxon>
        <taxon>Hyalomminae</taxon>
        <taxon>Hyalomma</taxon>
    </lineage>
</organism>
<dbReference type="AlphaFoldDB" id="A0A8S4C0B4"/>
<protein>
    <submittedName>
        <fullName evidence="2">Uncharacterized protein</fullName>
    </submittedName>
</protein>
<evidence type="ECO:0000313" key="2">
    <source>
        <dbReference type="EMBL" id="CAG7592162.1"/>
    </source>
</evidence>
<evidence type="ECO:0000256" key="1">
    <source>
        <dbReference type="SAM" id="Phobius"/>
    </source>
</evidence>
<keyword evidence="1" id="KW-1133">Transmembrane helix</keyword>
<keyword evidence="1" id="KW-0812">Transmembrane</keyword>
<reference evidence="2" key="1">
    <citation type="submission" date="2021-06" db="EMBL/GenBank/DDBJ databases">
        <authorList>
            <person name="Nardi T."/>
            <person name="Nardi T."/>
        </authorList>
    </citation>
    <scope>NUCLEOTIDE SEQUENCE</scope>
</reference>
<name>A0A8S4C0B4_9ACAR</name>
<dbReference type="EMBL" id="CAJVAF010000237">
    <property type="protein sequence ID" value="CAG7592162.1"/>
    <property type="molecule type" value="Genomic_DNA"/>
</dbReference>
<keyword evidence="1" id="KW-0472">Membrane</keyword>
<comment type="caution">
    <text evidence="2">The sequence shown here is derived from an EMBL/GenBank/DDBJ whole genome shotgun (WGS) entry which is preliminary data.</text>
</comment>
<keyword evidence="3" id="KW-1185">Reference proteome</keyword>
<accession>A0A8S4C0B4</accession>